<comment type="caution">
    <text evidence="1">The sequence shown here is derived from an EMBL/GenBank/DDBJ whole genome shotgun (WGS) entry which is preliminary data.</text>
</comment>
<keyword evidence="2" id="KW-1185">Reference proteome</keyword>
<evidence type="ECO:0000313" key="1">
    <source>
        <dbReference type="EMBL" id="GAA2634122.1"/>
    </source>
</evidence>
<name>A0ABN3QSJ7_9ACTN</name>
<dbReference type="Proteomes" id="UP001500151">
    <property type="component" value="Unassembled WGS sequence"/>
</dbReference>
<sequence length="76" mass="8647">MPHGGLKQPLDCRLSTIWLPSFAVNTNFILEHDVEHRVRLDPPLLEVTVDAVARLTGLMRFGVGERVQHTCPHHDR</sequence>
<dbReference type="EMBL" id="BAAASJ010000031">
    <property type="protein sequence ID" value="GAA2634122.1"/>
    <property type="molecule type" value="Genomic_DNA"/>
</dbReference>
<dbReference type="RefSeq" id="WP_344390278.1">
    <property type="nucleotide sequence ID" value="NZ_BAAASJ010000031.1"/>
</dbReference>
<organism evidence="1 2">
    <name type="scientific">Streptomyces vastus</name>
    <dbReference type="NCBI Taxonomy" id="285451"/>
    <lineage>
        <taxon>Bacteria</taxon>
        <taxon>Bacillati</taxon>
        <taxon>Actinomycetota</taxon>
        <taxon>Actinomycetes</taxon>
        <taxon>Kitasatosporales</taxon>
        <taxon>Streptomycetaceae</taxon>
        <taxon>Streptomyces</taxon>
    </lineage>
</organism>
<evidence type="ECO:0000313" key="2">
    <source>
        <dbReference type="Proteomes" id="UP001500151"/>
    </source>
</evidence>
<protein>
    <submittedName>
        <fullName evidence="1">Uncharacterized protein</fullName>
    </submittedName>
</protein>
<reference evidence="1 2" key="1">
    <citation type="journal article" date="2019" name="Int. J. Syst. Evol. Microbiol.">
        <title>The Global Catalogue of Microorganisms (GCM) 10K type strain sequencing project: providing services to taxonomists for standard genome sequencing and annotation.</title>
        <authorList>
            <consortium name="The Broad Institute Genomics Platform"/>
            <consortium name="The Broad Institute Genome Sequencing Center for Infectious Disease"/>
            <person name="Wu L."/>
            <person name="Ma J."/>
        </authorList>
    </citation>
    <scope>NUCLEOTIDE SEQUENCE [LARGE SCALE GENOMIC DNA]</scope>
    <source>
        <strain evidence="1 2">JCM 4524</strain>
    </source>
</reference>
<proteinExistence type="predicted"/>
<gene>
    <name evidence="1" type="ORF">GCM10010307_29050</name>
</gene>
<accession>A0ABN3QSJ7</accession>